<keyword evidence="1" id="KW-0812">Transmembrane</keyword>
<dbReference type="EMBL" id="LCRN01000021">
    <property type="protein sequence ID" value="KKW36537.1"/>
    <property type="molecule type" value="Genomic_DNA"/>
</dbReference>
<sequence length="44" mass="4887">MAELAGEVGRIVNFYASLLFGWDAFFIPIVLLLVAAVSLYPDKR</sequence>
<evidence type="ECO:0000256" key="1">
    <source>
        <dbReference type="SAM" id="Phobius"/>
    </source>
</evidence>
<protein>
    <submittedName>
        <fullName evidence="2">Uncharacterized protein</fullName>
    </submittedName>
</protein>
<gene>
    <name evidence="2" type="ORF">UY82_C0021G0010</name>
</gene>
<name>A0A0G2A6L3_9BACT</name>
<evidence type="ECO:0000313" key="3">
    <source>
        <dbReference type="Proteomes" id="UP000033865"/>
    </source>
</evidence>
<accession>A0A0G2A6L3</accession>
<organism evidence="2 3">
    <name type="scientific">Candidatus Uhrbacteria bacterium GW2011_GWC2_53_7</name>
    <dbReference type="NCBI Taxonomy" id="1618986"/>
    <lineage>
        <taxon>Bacteria</taxon>
        <taxon>Candidatus Uhriibacteriota</taxon>
    </lineage>
</organism>
<reference evidence="2 3" key="1">
    <citation type="journal article" date="2015" name="Nature">
        <title>rRNA introns, odd ribosomes, and small enigmatic genomes across a large radiation of phyla.</title>
        <authorList>
            <person name="Brown C.T."/>
            <person name="Hug L.A."/>
            <person name="Thomas B.C."/>
            <person name="Sharon I."/>
            <person name="Castelle C.J."/>
            <person name="Singh A."/>
            <person name="Wilkins M.J."/>
            <person name="Williams K.H."/>
            <person name="Banfield J.F."/>
        </authorList>
    </citation>
    <scope>NUCLEOTIDE SEQUENCE [LARGE SCALE GENOMIC DNA]</scope>
</reference>
<keyword evidence="1" id="KW-0472">Membrane</keyword>
<dbReference type="Proteomes" id="UP000033865">
    <property type="component" value="Unassembled WGS sequence"/>
</dbReference>
<dbReference type="AlphaFoldDB" id="A0A0G2A6L3"/>
<proteinExistence type="predicted"/>
<keyword evidence="1" id="KW-1133">Transmembrane helix</keyword>
<evidence type="ECO:0000313" key="2">
    <source>
        <dbReference type="EMBL" id="KKW36537.1"/>
    </source>
</evidence>
<comment type="caution">
    <text evidence="2">The sequence shown here is derived from an EMBL/GenBank/DDBJ whole genome shotgun (WGS) entry which is preliminary data.</text>
</comment>
<feature type="transmembrane region" description="Helical" evidence="1">
    <location>
        <begin position="20"/>
        <end position="40"/>
    </location>
</feature>